<dbReference type="PANTHER" id="PTHR34406">
    <property type="entry name" value="PROTEIN YCEI"/>
    <property type="match status" value="1"/>
</dbReference>
<dbReference type="InterPro" id="IPR036761">
    <property type="entry name" value="TTHA0802/YceI-like_sf"/>
</dbReference>
<dbReference type="Gene3D" id="2.40.128.110">
    <property type="entry name" value="Lipid/polyisoprenoid-binding, YceI-like"/>
    <property type="match status" value="1"/>
</dbReference>
<dbReference type="PANTHER" id="PTHR34406:SF1">
    <property type="entry name" value="PROTEIN YCEI"/>
    <property type="match status" value="1"/>
</dbReference>
<feature type="signal peptide" evidence="1">
    <location>
        <begin position="1"/>
        <end position="19"/>
    </location>
</feature>
<gene>
    <name evidence="3" type="ORF">CRV04_06285</name>
</gene>
<dbReference type="SMART" id="SM00867">
    <property type="entry name" value="YceI"/>
    <property type="match status" value="1"/>
</dbReference>
<dbReference type="OrthoDB" id="9811006at2"/>
<organism evidence="3 4">
    <name type="scientific">Candidatus Marinarcus aquaticus</name>
    <dbReference type="NCBI Taxonomy" id="2044504"/>
    <lineage>
        <taxon>Bacteria</taxon>
        <taxon>Pseudomonadati</taxon>
        <taxon>Campylobacterota</taxon>
        <taxon>Epsilonproteobacteria</taxon>
        <taxon>Campylobacterales</taxon>
        <taxon>Arcobacteraceae</taxon>
        <taxon>Candidatus Marinarcus</taxon>
    </lineage>
</organism>
<name>A0A4Q0XUI9_9BACT</name>
<keyword evidence="1" id="KW-0732">Signal</keyword>
<dbReference type="RefSeq" id="WP_128995974.1">
    <property type="nucleotide sequence ID" value="NZ_PDKN01000003.1"/>
</dbReference>
<sequence length="188" mass="20709">MKVFKLGLLSVFVAGSLFAGTYNIDASHSHVGFKIKHMMISNVKGQFDTFTGNIEYDENSNSVKAIKGQVETASINTSDEKRDEHLRAQDLLDVQKYPEISYTLNKVEGDKAYGTLSMKGVSKEIVMELENNGVIKDPWGNQRVGLALNGKINRKDFGITWNKVLEAGGVAVGEEVKLEIELEGVLAK</sequence>
<dbReference type="Proteomes" id="UP000290657">
    <property type="component" value="Unassembled WGS sequence"/>
</dbReference>
<evidence type="ECO:0000313" key="3">
    <source>
        <dbReference type="EMBL" id="RXJ58111.1"/>
    </source>
</evidence>
<evidence type="ECO:0000259" key="2">
    <source>
        <dbReference type="SMART" id="SM00867"/>
    </source>
</evidence>
<accession>A0A4Q0XUI9</accession>
<dbReference type="EMBL" id="PDKN01000003">
    <property type="protein sequence ID" value="RXJ58111.1"/>
    <property type="molecule type" value="Genomic_DNA"/>
</dbReference>
<comment type="caution">
    <text evidence="3">The sequence shown here is derived from an EMBL/GenBank/DDBJ whole genome shotgun (WGS) entry which is preliminary data.</text>
</comment>
<proteinExistence type="predicted"/>
<keyword evidence="4" id="KW-1185">Reference proteome</keyword>
<evidence type="ECO:0000313" key="4">
    <source>
        <dbReference type="Proteomes" id="UP000290657"/>
    </source>
</evidence>
<dbReference type="InterPro" id="IPR007372">
    <property type="entry name" value="Lipid/polyisoprenoid-bd_YceI"/>
</dbReference>
<dbReference type="Pfam" id="PF04264">
    <property type="entry name" value="YceI"/>
    <property type="match status" value="1"/>
</dbReference>
<protein>
    <recommendedName>
        <fullName evidence="2">Lipid/polyisoprenoid-binding YceI-like domain-containing protein</fullName>
    </recommendedName>
</protein>
<dbReference type="SUPFAM" id="SSF101874">
    <property type="entry name" value="YceI-like"/>
    <property type="match status" value="1"/>
</dbReference>
<reference evidence="3 4" key="1">
    <citation type="submission" date="2017-10" db="EMBL/GenBank/DDBJ databases">
        <title>Genomics of the genus Arcobacter.</title>
        <authorList>
            <person name="Perez-Cataluna A."/>
            <person name="Figueras M.J."/>
        </authorList>
    </citation>
    <scope>NUCLEOTIDE SEQUENCE [LARGE SCALE GENOMIC DNA]</scope>
    <source>
        <strain evidence="3 4">CECT 8987</strain>
    </source>
</reference>
<dbReference type="AlphaFoldDB" id="A0A4Q0XUI9"/>
<evidence type="ECO:0000256" key="1">
    <source>
        <dbReference type="SAM" id="SignalP"/>
    </source>
</evidence>
<feature type="domain" description="Lipid/polyisoprenoid-binding YceI-like" evidence="2">
    <location>
        <begin position="21"/>
        <end position="185"/>
    </location>
</feature>
<feature type="chain" id="PRO_5020600578" description="Lipid/polyisoprenoid-binding YceI-like domain-containing protein" evidence="1">
    <location>
        <begin position="20"/>
        <end position="188"/>
    </location>
</feature>